<accession>A0ACC1HQ47</accession>
<dbReference type="Proteomes" id="UP001145114">
    <property type="component" value="Unassembled WGS sequence"/>
</dbReference>
<keyword evidence="2" id="KW-1185">Reference proteome</keyword>
<comment type="caution">
    <text evidence="1">The sequence shown here is derived from an EMBL/GenBank/DDBJ whole genome shotgun (WGS) entry which is preliminary data.</text>
</comment>
<protein>
    <submittedName>
        <fullName evidence="1">Uncharacterized protein</fullName>
    </submittedName>
</protein>
<organism evidence="1 2">
    <name type="scientific">Spiromyces aspiralis</name>
    <dbReference type="NCBI Taxonomy" id="68401"/>
    <lineage>
        <taxon>Eukaryota</taxon>
        <taxon>Fungi</taxon>
        <taxon>Fungi incertae sedis</taxon>
        <taxon>Zoopagomycota</taxon>
        <taxon>Kickxellomycotina</taxon>
        <taxon>Kickxellomycetes</taxon>
        <taxon>Kickxellales</taxon>
        <taxon>Kickxellaceae</taxon>
        <taxon>Spiromyces</taxon>
    </lineage>
</organism>
<gene>
    <name evidence="1" type="ORF">EV182_003563</name>
</gene>
<feature type="non-terminal residue" evidence="1">
    <location>
        <position position="237"/>
    </location>
</feature>
<evidence type="ECO:0000313" key="1">
    <source>
        <dbReference type="EMBL" id="KAJ1678680.1"/>
    </source>
</evidence>
<evidence type="ECO:0000313" key="2">
    <source>
        <dbReference type="Proteomes" id="UP001145114"/>
    </source>
</evidence>
<reference evidence="1" key="1">
    <citation type="submission" date="2022-06" db="EMBL/GenBank/DDBJ databases">
        <title>Phylogenomic reconstructions and comparative analyses of Kickxellomycotina fungi.</title>
        <authorList>
            <person name="Reynolds N.K."/>
            <person name="Stajich J.E."/>
            <person name="Barry K."/>
            <person name="Grigoriev I.V."/>
            <person name="Crous P."/>
            <person name="Smith M.E."/>
        </authorList>
    </citation>
    <scope>NUCLEOTIDE SEQUENCE</scope>
    <source>
        <strain evidence="1">RSA 2271</strain>
    </source>
</reference>
<dbReference type="EMBL" id="JAMZIH010000945">
    <property type="protein sequence ID" value="KAJ1678680.1"/>
    <property type="molecule type" value="Genomic_DNA"/>
</dbReference>
<proteinExistence type="predicted"/>
<sequence>MSIELNQFSQPEFDVKEWLNSTIDALSSPTPKAGSADSNGPVDSAAGQNSTPGTTKRHASPLEDGMSVLLAKLHFMTAEAQTNLDRARVRFIQTAPRISRDIAVLHKDLMATQKAAQTMQPYLLRSDAESHDVLARTVRMQWVRDCMVQGKAMLERAREWASLPKHVNEFKAKGDYVQAWNLAREARTAAQQVAGCGPLGHGEDNHGGSDELRSQLEVVDALANDLISDAEANLGSA</sequence>
<name>A0ACC1HQ47_9FUNG</name>